<dbReference type="GO" id="GO:0006582">
    <property type="term" value="P:melanin metabolic process"/>
    <property type="evidence" value="ECO:0007669"/>
    <property type="project" value="UniProtKB-ARBA"/>
</dbReference>
<dbReference type="InterPro" id="IPR005204">
    <property type="entry name" value="Hemocyanin_N"/>
</dbReference>
<dbReference type="Pfam" id="PF03722">
    <property type="entry name" value="Hemocyanin_N"/>
    <property type="match status" value="1"/>
</dbReference>
<organism evidence="11 12">
    <name type="scientific">Parthenolecanium corni</name>
    <dbReference type="NCBI Taxonomy" id="536013"/>
    <lineage>
        <taxon>Eukaryota</taxon>
        <taxon>Metazoa</taxon>
        <taxon>Ecdysozoa</taxon>
        <taxon>Arthropoda</taxon>
        <taxon>Hexapoda</taxon>
        <taxon>Insecta</taxon>
        <taxon>Pterygota</taxon>
        <taxon>Neoptera</taxon>
        <taxon>Paraneoptera</taxon>
        <taxon>Hemiptera</taxon>
        <taxon>Sternorrhyncha</taxon>
        <taxon>Coccoidea</taxon>
        <taxon>Coccidae</taxon>
        <taxon>Parthenolecanium</taxon>
    </lineage>
</organism>
<evidence type="ECO:0000256" key="3">
    <source>
        <dbReference type="ARBA" id="ARBA00009928"/>
    </source>
</evidence>
<dbReference type="InterPro" id="IPR014756">
    <property type="entry name" value="Ig_E-set"/>
</dbReference>
<dbReference type="AlphaFoldDB" id="A0AAN9XXZ8"/>
<dbReference type="PROSITE" id="PS00209">
    <property type="entry name" value="HEMOCYANIN_1"/>
    <property type="match status" value="1"/>
</dbReference>
<name>A0AAN9XXZ8_9HEMI</name>
<comment type="cofactor">
    <cofactor evidence="1">
        <name>Cu(2+)</name>
        <dbReference type="ChEBI" id="CHEBI:29036"/>
    </cofactor>
</comment>
<dbReference type="Gene3D" id="1.20.1370.10">
    <property type="entry name" value="Hemocyanin, N-terminal domain"/>
    <property type="match status" value="1"/>
</dbReference>
<evidence type="ECO:0000256" key="2">
    <source>
        <dbReference type="ARBA" id="ARBA00004613"/>
    </source>
</evidence>
<dbReference type="Pfam" id="PF03723">
    <property type="entry name" value="Hemocyanin_C"/>
    <property type="match status" value="1"/>
</dbReference>
<dbReference type="InterPro" id="IPR008922">
    <property type="entry name" value="Di-copper_centre_dom_sf"/>
</dbReference>
<keyword evidence="5" id="KW-0479">Metal-binding</keyword>
<keyword evidence="8" id="KW-0503">Monooxygenase</keyword>
<proteinExistence type="inferred from homology"/>
<dbReference type="GO" id="GO:0005576">
    <property type="term" value="C:extracellular region"/>
    <property type="evidence" value="ECO:0007669"/>
    <property type="project" value="UniProtKB-SubCell"/>
</dbReference>
<evidence type="ECO:0000259" key="10">
    <source>
        <dbReference type="PROSITE" id="PS00498"/>
    </source>
</evidence>
<dbReference type="PANTHER" id="PTHR11511:SF4">
    <property type="entry name" value="PHENOLOXIDASE 2-RELATED"/>
    <property type="match status" value="1"/>
</dbReference>
<keyword evidence="4" id="KW-0964">Secreted</keyword>
<evidence type="ECO:0000256" key="8">
    <source>
        <dbReference type="ARBA" id="ARBA00023033"/>
    </source>
</evidence>
<dbReference type="InterPro" id="IPR037020">
    <property type="entry name" value="Hemocyanin_C_sf"/>
</dbReference>
<dbReference type="InterPro" id="IPR005203">
    <property type="entry name" value="Hemocyanin_C"/>
</dbReference>
<sequence>MNLFKELTPNDESYEDVSMEDIDKAELPKFPEEITVTPTLVSAAPPSGGLAQKVPQVQTQTLTVLSDAGLKITQRFGEDFMESEYITASGVSKEQVIKAVKEAAHIPRSASFEIFNRYHLNATDGLIQVLYYTSIKNLPTVIKFAKKYVNEELLNYCVNLIARHRPEYVNANIQFPSHVTSHPSTYFDVSKLSSELYNREVKGDATKKTEPVEIYSHYDFTATDADPEHFVAYFREDVGINLHHRHWHEVYPNHGETDAIVDLDRRGELFVYMHGQILARYNFERLCNGLEPVKKFDNFKEPIMEAYYPKLDEASDIKVWSPRQPFAQLQDVNRDGFVYEVQDLSRWLDRIIDTIDRGYAIKRLKDGTEVPVKLEEPHAINDLGNTVDSVPRLSYNSEYYGDLHTTGHIIIAYCHDPDKRFREKGGVMGKLEAALRDPMFYRWHAFIDDVLDRYKRKLTPYDIHDREFENIEIDSVVIDSGIGEKNLIDTYWQLDRVDVTDGVLDLNEVDPKKRPSKVFVKFNHLQHDDFTYKFRVYNFRSKKTTGVVRVFMAPAKDETRTEMPFNKLRRFMIELDKFTVELKMGLNEFERKSTCSSVTIPFEQTFMTLEKATEYAKDEKKAAELLSYCGCGWPHHLLVGRGRPAGYPCTLFVMITDYDLDKVPDSSIESCGTSSISFCGVRNKKYPDKRPMGFPFDRPIKDPTANLKSFMTKSQLTHDTGVDLEPVKNMYTTTFKIRYNNKTKYGSTCDEKTCPLPDDSKSAAKKAA</sequence>
<protein>
    <recommendedName>
        <fullName evidence="10">Tyrosinase copper-binding domain-containing protein</fullName>
    </recommendedName>
</protein>
<comment type="caution">
    <text evidence="11">The sequence shown here is derived from an EMBL/GenBank/DDBJ whole genome shotgun (WGS) entry which is preliminary data.</text>
</comment>
<dbReference type="InterPro" id="IPR000896">
    <property type="entry name" value="Hemocyanin/hexamerin_mid_dom"/>
</dbReference>
<keyword evidence="9" id="KW-1015">Disulfide bond</keyword>
<keyword evidence="7" id="KW-0186">Copper</keyword>
<dbReference type="SUPFAM" id="SSF81296">
    <property type="entry name" value="E set domains"/>
    <property type="match status" value="1"/>
</dbReference>
<dbReference type="InterPro" id="IPR013788">
    <property type="entry name" value="Hemocyanin/hexamerin"/>
</dbReference>
<reference evidence="11 12" key="1">
    <citation type="submission" date="2024-03" db="EMBL/GenBank/DDBJ databases">
        <title>Adaptation during the transition from Ophiocordyceps entomopathogen to insect associate is accompanied by gene loss and intensified selection.</title>
        <authorList>
            <person name="Ward C.M."/>
            <person name="Onetto C.A."/>
            <person name="Borneman A.R."/>
        </authorList>
    </citation>
    <scope>NUCLEOTIDE SEQUENCE [LARGE SCALE GENOMIC DNA]</scope>
    <source>
        <strain evidence="11">AWRI1</strain>
        <tissue evidence="11">Single Adult Female</tissue>
    </source>
</reference>
<dbReference type="InterPro" id="IPR036697">
    <property type="entry name" value="Hemocyanin_N_sf"/>
</dbReference>
<evidence type="ECO:0000256" key="9">
    <source>
        <dbReference type="ARBA" id="ARBA00023157"/>
    </source>
</evidence>
<dbReference type="Pfam" id="PF00372">
    <property type="entry name" value="Hemocyanin_M"/>
    <property type="match status" value="1"/>
</dbReference>
<dbReference type="SUPFAM" id="SSF48056">
    <property type="entry name" value="Di-copper centre-containing domain"/>
    <property type="match status" value="1"/>
</dbReference>
<dbReference type="PANTHER" id="PTHR11511">
    <property type="entry name" value="LARVAL STORAGE PROTEIN/PHENOLOXIDASE"/>
    <property type="match status" value="1"/>
</dbReference>
<dbReference type="Gene3D" id="2.60.40.1520">
    <property type="entry name" value="Hemocyanin, C-terminal domain"/>
    <property type="match status" value="1"/>
</dbReference>
<accession>A0AAN9XXZ8</accession>
<feature type="domain" description="Tyrosinase copper-binding" evidence="10">
    <location>
        <begin position="437"/>
        <end position="448"/>
    </location>
</feature>
<evidence type="ECO:0000256" key="1">
    <source>
        <dbReference type="ARBA" id="ARBA00001973"/>
    </source>
</evidence>
<evidence type="ECO:0000256" key="4">
    <source>
        <dbReference type="ARBA" id="ARBA00022525"/>
    </source>
</evidence>
<keyword evidence="12" id="KW-1185">Reference proteome</keyword>
<dbReference type="PRINTS" id="PR00187">
    <property type="entry name" value="HAEMOCYANIN"/>
</dbReference>
<dbReference type="Gene3D" id="1.10.1280.10">
    <property type="entry name" value="Di-copper center containing domain from catechol oxidase"/>
    <property type="match status" value="1"/>
</dbReference>
<dbReference type="PROSITE" id="PS00498">
    <property type="entry name" value="TYROSINASE_2"/>
    <property type="match status" value="1"/>
</dbReference>
<gene>
    <name evidence="11" type="ORF">V9T40_010820</name>
</gene>
<evidence type="ECO:0000256" key="6">
    <source>
        <dbReference type="ARBA" id="ARBA00023002"/>
    </source>
</evidence>
<dbReference type="SUPFAM" id="SSF48050">
    <property type="entry name" value="Hemocyanin, N-terminal domain"/>
    <property type="match status" value="1"/>
</dbReference>
<evidence type="ECO:0000313" key="11">
    <source>
        <dbReference type="EMBL" id="KAK7573629.1"/>
    </source>
</evidence>
<comment type="subcellular location">
    <subcellularLocation>
        <location evidence="2">Secreted</location>
    </subcellularLocation>
</comment>
<dbReference type="InterPro" id="IPR002227">
    <property type="entry name" value="Tyrosinase_Cu-bd"/>
</dbReference>
<dbReference type="EMBL" id="JBBCAQ010000037">
    <property type="protein sequence ID" value="KAK7573629.1"/>
    <property type="molecule type" value="Genomic_DNA"/>
</dbReference>
<dbReference type="Proteomes" id="UP001367676">
    <property type="component" value="Unassembled WGS sequence"/>
</dbReference>
<comment type="similarity">
    <text evidence="3">Belongs to the tyrosinase family.</text>
</comment>
<evidence type="ECO:0000256" key="7">
    <source>
        <dbReference type="ARBA" id="ARBA00023008"/>
    </source>
</evidence>
<evidence type="ECO:0000256" key="5">
    <source>
        <dbReference type="ARBA" id="ARBA00022723"/>
    </source>
</evidence>
<keyword evidence="6" id="KW-0560">Oxidoreductase</keyword>
<dbReference type="GO" id="GO:0004503">
    <property type="term" value="F:tyrosinase activity"/>
    <property type="evidence" value="ECO:0007669"/>
    <property type="project" value="UniProtKB-ARBA"/>
</dbReference>
<evidence type="ECO:0000313" key="12">
    <source>
        <dbReference type="Proteomes" id="UP001367676"/>
    </source>
</evidence>
<dbReference type="GO" id="GO:0046872">
    <property type="term" value="F:metal ion binding"/>
    <property type="evidence" value="ECO:0007669"/>
    <property type="project" value="UniProtKB-KW"/>
</dbReference>